<dbReference type="SUPFAM" id="SSF53383">
    <property type="entry name" value="PLP-dependent transferases"/>
    <property type="match status" value="1"/>
</dbReference>
<keyword evidence="4" id="KW-1185">Reference proteome</keyword>
<dbReference type="RefSeq" id="WP_209646263.1">
    <property type="nucleotide sequence ID" value="NZ_JAGINW010000001.1"/>
</dbReference>
<keyword evidence="3" id="KW-0456">Lyase</keyword>
<dbReference type="Gene3D" id="3.40.640.10">
    <property type="entry name" value="Type I PLP-dependent aspartate aminotransferase-like (Major domain)"/>
    <property type="match status" value="1"/>
</dbReference>
<keyword evidence="2" id="KW-0663">Pyridoxal phosphate</keyword>
<evidence type="ECO:0000313" key="4">
    <source>
        <dbReference type="Proteomes" id="UP001519332"/>
    </source>
</evidence>
<reference evidence="3 4" key="1">
    <citation type="submission" date="2021-03" db="EMBL/GenBank/DDBJ databases">
        <title>Sequencing the genomes of 1000 actinobacteria strains.</title>
        <authorList>
            <person name="Klenk H.-P."/>
        </authorList>
    </citation>
    <scope>NUCLEOTIDE SEQUENCE [LARGE SCALE GENOMIC DNA]</scope>
    <source>
        <strain evidence="3 4">DSM 46670</strain>
    </source>
</reference>
<proteinExistence type="predicted"/>
<accession>A0ABS4TYN4</accession>
<evidence type="ECO:0000256" key="2">
    <source>
        <dbReference type="ARBA" id="ARBA00022898"/>
    </source>
</evidence>
<dbReference type="EMBL" id="JAGINW010000001">
    <property type="protein sequence ID" value="MBP2329481.1"/>
    <property type="molecule type" value="Genomic_DNA"/>
</dbReference>
<organism evidence="3 4">
    <name type="scientific">Kibdelosporangium banguiense</name>
    <dbReference type="NCBI Taxonomy" id="1365924"/>
    <lineage>
        <taxon>Bacteria</taxon>
        <taxon>Bacillati</taxon>
        <taxon>Actinomycetota</taxon>
        <taxon>Actinomycetes</taxon>
        <taxon>Pseudonocardiales</taxon>
        <taxon>Pseudonocardiaceae</taxon>
        <taxon>Kibdelosporangium</taxon>
    </lineage>
</organism>
<evidence type="ECO:0000313" key="3">
    <source>
        <dbReference type="EMBL" id="MBP2329481.1"/>
    </source>
</evidence>
<gene>
    <name evidence="3" type="ORF">JOF56_009866</name>
</gene>
<dbReference type="GO" id="GO:0016829">
    <property type="term" value="F:lyase activity"/>
    <property type="evidence" value="ECO:0007669"/>
    <property type="project" value="UniProtKB-KW"/>
</dbReference>
<protein>
    <submittedName>
        <fullName evidence="3">Selenocysteine lyase/cysteine desulfurase</fullName>
    </submittedName>
</protein>
<dbReference type="PANTHER" id="PTHR43586:SF8">
    <property type="entry name" value="CYSTEINE DESULFURASE 1, CHLOROPLASTIC"/>
    <property type="match status" value="1"/>
</dbReference>
<dbReference type="PANTHER" id="PTHR43586">
    <property type="entry name" value="CYSTEINE DESULFURASE"/>
    <property type="match status" value="1"/>
</dbReference>
<dbReference type="InterPro" id="IPR015424">
    <property type="entry name" value="PyrdxlP-dep_Trfase"/>
</dbReference>
<dbReference type="InterPro" id="IPR015421">
    <property type="entry name" value="PyrdxlP-dep_Trfase_major"/>
</dbReference>
<comment type="caution">
    <text evidence="3">The sequence shown here is derived from an EMBL/GenBank/DDBJ whole genome shotgun (WGS) entry which is preliminary data.</text>
</comment>
<name>A0ABS4TYN4_9PSEU</name>
<dbReference type="Proteomes" id="UP001519332">
    <property type="component" value="Unassembled WGS sequence"/>
</dbReference>
<sequence>MDYTASGRALDFIEEFIRRQVLPCCANTHTESSGTGLRTTRLREQARRLIRDSVGGTEGDLVIFCGSGATAR</sequence>
<comment type="cofactor">
    <cofactor evidence="1">
        <name>pyridoxal 5'-phosphate</name>
        <dbReference type="ChEBI" id="CHEBI:597326"/>
    </cofactor>
</comment>
<evidence type="ECO:0000256" key="1">
    <source>
        <dbReference type="ARBA" id="ARBA00001933"/>
    </source>
</evidence>